<dbReference type="HAMAP" id="MF_01385">
    <property type="entry name" value="UreF"/>
    <property type="match status" value="1"/>
</dbReference>
<dbReference type="AlphaFoldDB" id="A0A1H9JCF5"/>
<keyword evidence="2 3" id="KW-0143">Chaperone</keyword>
<dbReference type="EMBL" id="FOFU01000012">
    <property type="protein sequence ID" value="SEQ84447.1"/>
    <property type="molecule type" value="Genomic_DNA"/>
</dbReference>
<sequence length="237" mass="27060">MNILMNMVTRMANIDFELLQLNDSTFPIGAYTLSWGLETFVQQKIICDSQTALSYLESEITSSFLSNELLPVRLSYEYAAKGQLDKVFEIDEIYNAAKNAKEIRVGSKKIAARFFKTVSLWKSGGEGKPEEMLEKLSRLSHFPVIYGAYCALKKIPVEDALKTFLYSQFSARVTTLVKLIPLSQNEGQKILHSLFEDFDQILLDVEKLGEDDLCRSCPSSEIRGMQHEYLYTRLYMS</sequence>
<keyword evidence="1 3" id="KW-0996">Nickel insertion</keyword>
<gene>
    <name evidence="3" type="primary">ureF</name>
    <name evidence="4" type="ORF">SAMN04487977_11231</name>
</gene>
<protein>
    <recommendedName>
        <fullName evidence="3">Urease accessory protein UreF</fullName>
    </recommendedName>
</protein>
<dbReference type="GO" id="GO:0005737">
    <property type="term" value="C:cytoplasm"/>
    <property type="evidence" value="ECO:0007669"/>
    <property type="project" value="UniProtKB-SubCell"/>
</dbReference>
<dbReference type="PIRSF" id="PIRSF009467">
    <property type="entry name" value="Ureas_acces_UreF"/>
    <property type="match status" value="1"/>
</dbReference>
<dbReference type="RefSeq" id="WP_177177769.1">
    <property type="nucleotide sequence ID" value="NZ_FOFU01000012.1"/>
</dbReference>
<evidence type="ECO:0000256" key="3">
    <source>
        <dbReference type="HAMAP-Rule" id="MF_01385"/>
    </source>
</evidence>
<keyword evidence="3" id="KW-0963">Cytoplasm</keyword>
<evidence type="ECO:0000313" key="4">
    <source>
        <dbReference type="EMBL" id="SEQ84447.1"/>
    </source>
</evidence>
<evidence type="ECO:0000256" key="2">
    <source>
        <dbReference type="ARBA" id="ARBA00023186"/>
    </source>
</evidence>
<accession>A0A1H9JCF5</accession>
<dbReference type="InterPro" id="IPR038277">
    <property type="entry name" value="UreF_sf"/>
</dbReference>
<comment type="similarity">
    <text evidence="3">Belongs to the UreF family.</text>
</comment>
<name>A0A1H9JCF5_9SPIR</name>
<evidence type="ECO:0000313" key="5">
    <source>
        <dbReference type="Proteomes" id="UP000182360"/>
    </source>
</evidence>
<comment type="subunit">
    <text evidence="3">UreD, UreF and UreG form a complex that acts as a GTP-hydrolysis-dependent molecular chaperone, activating the urease apoprotein by helping to assemble the nickel containing metallocenter of UreC. The UreE protein probably delivers the nickel.</text>
</comment>
<dbReference type="GO" id="GO:0016151">
    <property type="term" value="F:nickel cation binding"/>
    <property type="evidence" value="ECO:0007669"/>
    <property type="project" value="UniProtKB-UniRule"/>
</dbReference>
<comment type="function">
    <text evidence="3">Required for maturation of urease via the functional incorporation of the urease nickel metallocenter.</text>
</comment>
<dbReference type="Proteomes" id="UP000182360">
    <property type="component" value="Unassembled WGS sequence"/>
</dbReference>
<dbReference type="Gene3D" id="1.10.4190.10">
    <property type="entry name" value="Urease accessory protein UreF"/>
    <property type="match status" value="1"/>
</dbReference>
<organism evidence="4 5">
    <name type="scientific">Treponema bryantii</name>
    <dbReference type="NCBI Taxonomy" id="163"/>
    <lineage>
        <taxon>Bacteria</taxon>
        <taxon>Pseudomonadati</taxon>
        <taxon>Spirochaetota</taxon>
        <taxon>Spirochaetia</taxon>
        <taxon>Spirochaetales</taxon>
        <taxon>Treponemataceae</taxon>
        <taxon>Treponema</taxon>
    </lineage>
</organism>
<keyword evidence="5" id="KW-1185">Reference proteome</keyword>
<proteinExistence type="inferred from homology"/>
<dbReference type="InterPro" id="IPR002639">
    <property type="entry name" value="UreF"/>
</dbReference>
<comment type="subcellular location">
    <subcellularLocation>
        <location evidence="3">Cytoplasm</location>
    </subcellularLocation>
</comment>
<reference evidence="4 5" key="1">
    <citation type="submission" date="2016-10" db="EMBL/GenBank/DDBJ databases">
        <authorList>
            <person name="de Groot N.N."/>
        </authorList>
    </citation>
    <scope>NUCLEOTIDE SEQUENCE [LARGE SCALE GENOMIC DNA]</scope>
    <source>
        <strain evidence="4 5">B25</strain>
    </source>
</reference>
<dbReference type="Pfam" id="PF01730">
    <property type="entry name" value="UreF"/>
    <property type="match status" value="1"/>
</dbReference>
<evidence type="ECO:0000256" key="1">
    <source>
        <dbReference type="ARBA" id="ARBA00022988"/>
    </source>
</evidence>
<dbReference type="PANTHER" id="PTHR33620:SF1">
    <property type="entry name" value="UREASE ACCESSORY PROTEIN F"/>
    <property type="match status" value="1"/>
</dbReference>
<dbReference type="PANTHER" id="PTHR33620">
    <property type="entry name" value="UREASE ACCESSORY PROTEIN F"/>
    <property type="match status" value="1"/>
</dbReference>